<evidence type="ECO:0000313" key="2">
    <source>
        <dbReference type="EMBL" id="RNL75239.1"/>
    </source>
</evidence>
<keyword evidence="3" id="KW-1185">Reference proteome</keyword>
<dbReference type="OrthoDB" id="436461at2"/>
<gene>
    <name evidence="2" type="ORF">ED312_21695</name>
</gene>
<keyword evidence="2" id="KW-0540">Nuclease</keyword>
<name>A0A3N0DHT7_SINP1</name>
<evidence type="ECO:0000313" key="3">
    <source>
        <dbReference type="Proteomes" id="UP000267469"/>
    </source>
</evidence>
<keyword evidence="2" id="KW-0378">Hydrolase</keyword>
<dbReference type="EMBL" id="RJTM01000170">
    <property type="protein sequence ID" value="RNL75239.1"/>
    <property type="molecule type" value="Genomic_DNA"/>
</dbReference>
<feature type="domain" description="Putative endonuclease Z1" evidence="1">
    <location>
        <begin position="431"/>
        <end position="674"/>
    </location>
</feature>
<accession>A0A3N0DHT7</accession>
<organism evidence="2 3">
    <name type="scientific">Sinomicrobium pectinilyticum</name>
    <dbReference type="NCBI Taxonomy" id="1084421"/>
    <lineage>
        <taxon>Bacteria</taxon>
        <taxon>Pseudomonadati</taxon>
        <taxon>Bacteroidota</taxon>
        <taxon>Flavobacteriia</taxon>
        <taxon>Flavobacteriales</taxon>
        <taxon>Flavobacteriaceae</taxon>
        <taxon>Sinomicrobium</taxon>
    </lineage>
</organism>
<proteinExistence type="predicted"/>
<dbReference type="GO" id="GO:0004519">
    <property type="term" value="F:endonuclease activity"/>
    <property type="evidence" value="ECO:0007669"/>
    <property type="project" value="UniProtKB-KW"/>
</dbReference>
<reference evidence="2 3" key="1">
    <citation type="submission" date="2018-10" db="EMBL/GenBank/DDBJ databases">
        <title>Sinomicrobium pectinilyticum sp. nov., a pectinase-producing bacterium isolated from alkaline and saline soil, and emended description of the genus Sinomicrobium.</title>
        <authorList>
            <person name="Cheng B."/>
            <person name="Li C."/>
            <person name="Lai Q."/>
            <person name="Du M."/>
            <person name="Shao Z."/>
            <person name="Xu P."/>
            <person name="Yang C."/>
        </authorList>
    </citation>
    <scope>NUCLEOTIDE SEQUENCE [LARGE SCALE GENOMIC DNA]</scope>
    <source>
        <strain evidence="2 3">5DNS001</strain>
    </source>
</reference>
<keyword evidence="2" id="KW-0255">Endonuclease</keyword>
<evidence type="ECO:0000259" key="1">
    <source>
        <dbReference type="Pfam" id="PF10593"/>
    </source>
</evidence>
<dbReference type="Proteomes" id="UP000267469">
    <property type="component" value="Unassembled WGS sequence"/>
</dbReference>
<sequence length="1230" mass="141879">MSMSNYQQAKNVCITMLSGLTESMNADLIKNTVENVNKLFFLPAHELTTLREELESLYTVFSDQYRILDAEEDKKRIPWIKNAKAEIPWKFWNRYRRLLEQKNYAPDTLNKMDNLTDDILDRLIRPGSNIPFDKRGLIVGHVQSGKTGNYIGLICKASDTGYRLIIVLAGIHNTLRSQTQLRIDEGFLGFDTQQARSITQTTNRIGVGKIDPNLVAHSLTTNEINGDFNRRASETSGINIRSNDPIVLVIKKNASVMKNLLGWLATRAETMEDGKKQIKNLPLLVIDDEADNASINISKNYVSGINACIRSMLKLFEQSAYIGYTATPYANIFIKQYTDDDVKGLDYNVHNIPLSLGKDIFPKNFIVNIPAPSNYIGPEKIFGIETIESIEDYDNPAYPLIDLIEPVDDYLNYIKDGHKMDDEKPDELPPSLNKAIKCFFLSCAARRARGQEKEHNSMLIHVTRFIKWQARIGRLVEEQVKTYARLVEFNDNAFLRELEHLWNEEFVPITKNIIANPMVKDPSIKEMSWMDIESHLYPAVAKIEVRSVHGDTKVEGLEHKNIRPLDYYDNKNGLSVIAVGGNKLSRGLTLEGLTITYFLRASKMYDTLMQMGRWFGYRPGYLDLCRLFTSNELIQWYQHITVATEEMRAEFDRMSDLDKTPADFGLKVRTHPGSLVITAANKFRYKHIMRLNFSSVLEETYTFKKNDPLHLENYNHTLKFINELGFPDRIPNSDPALRNHFVWIKHNNSDKIIEYLDGYKTDQLSFNTELIIRFIEEQRKKNLLINWTVALINNTTTNKKTKINNDVEVGLTRRTDSSSKESYYMVNKSHIIDPRHEYIDLTDEQIDKALNESIFIARRFDRDVSKIKYPAPLQIKSNRPEENGLLIIYFLDPQPDDNKPNLSSVPIIGLAISFPEMKDAFSLEYAVNEQFLKEILDYPDELDEEEIDDPLVAETEEKDSEMKAFLLRRMRDKENFNKEFSLDFEEGINISYSKEYNVGETKTVAVLEPTEDSVPLIRAEDINRYYTKPYPDFQVVNAGEILTKRKSIIAPVIYTDQKFTLSDGGFVADSNCLTVQSSELALEYLLALFNSALFAFYNIDRKREKMEILIREFPVVTDTQYTIAIIALVKSILHLQQDQVSREKRVISSYFMNVMDVAVFEIYFPEIFKNNRLSVLSELRNLEPYNNDIEQVKSYYQILNAPQSTVKKAVYAINTVPEFKLIYQTLTNEN</sequence>
<dbReference type="InterPro" id="IPR018310">
    <property type="entry name" value="Put_endonuclease_Z1-dom"/>
</dbReference>
<comment type="caution">
    <text evidence="2">The sequence shown here is derived from an EMBL/GenBank/DDBJ whole genome shotgun (WGS) entry which is preliminary data.</text>
</comment>
<dbReference type="AlphaFoldDB" id="A0A3N0DHT7"/>
<dbReference type="Pfam" id="PF10593">
    <property type="entry name" value="Z1"/>
    <property type="match status" value="1"/>
</dbReference>
<protein>
    <submittedName>
        <fullName evidence="2">Endonuclease</fullName>
    </submittedName>
</protein>